<keyword evidence="2" id="KW-1133">Transmembrane helix</keyword>
<evidence type="ECO:0000313" key="4">
    <source>
        <dbReference type="Proteomes" id="UP001224418"/>
    </source>
</evidence>
<protein>
    <recommendedName>
        <fullName evidence="5">Lipoprotein</fullName>
    </recommendedName>
</protein>
<name>A0ABU0JNH4_HATLI</name>
<dbReference type="Proteomes" id="UP001224418">
    <property type="component" value="Unassembled WGS sequence"/>
</dbReference>
<reference evidence="3 4" key="1">
    <citation type="submission" date="2023-07" db="EMBL/GenBank/DDBJ databases">
        <title>Genomic Encyclopedia of Type Strains, Phase IV (KMG-IV): sequencing the most valuable type-strain genomes for metagenomic binning, comparative biology and taxonomic classification.</title>
        <authorList>
            <person name="Goeker M."/>
        </authorList>
    </citation>
    <scope>NUCLEOTIDE SEQUENCE [LARGE SCALE GENOMIC DNA]</scope>
    <source>
        <strain evidence="3 4">DSM 1400</strain>
    </source>
</reference>
<evidence type="ECO:0000313" key="3">
    <source>
        <dbReference type="EMBL" id="MDQ0478625.1"/>
    </source>
</evidence>
<keyword evidence="4" id="KW-1185">Reference proteome</keyword>
<evidence type="ECO:0000256" key="2">
    <source>
        <dbReference type="SAM" id="Phobius"/>
    </source>
</evidence>
<feature type="transmembrane region" description="Helical" evidence="2">
    <location>
        <begin position="12"/>
        <end position="31"/>
    </location>
</feature>
<proteinExistence type="predicted"/>
<feature type="compositionally biased region" description="Polar residues" evidence="1">
    <location>
        <begin position="66"/>
        <end position="89"/>
    </location>
</feature>
<keyword evidence="2" id="KW-0812">Transmembrane</keyword>
<dbReference type="EMBL" id="JAUSWN010000002">
    <property type="protein sequence ID" value="MDQ0478625.1"/>
    <property type="molecule type" value="Genomic_DNA"/>
</dbReference>
<dbReference type="RefSeq" id="WP_307354868.1">
    <property type="nucleotide sequence ID" value="NZ_BAAACJ010000008.1"/>
</dbReference>
<sequence length="287" mass="32334">MKNSRTHTYTIITILILIILILTSIIFYFYIKNSFSYKNPSGSDSANANISTKKATDKNNVKNESEPNTSNNTQKSDTKSTTESPNNTTEIKDTTFPLTKFLPNLEGKVLNYSGTAEFMETITVNKVLKSSGKTNIILKGALNNMSEKGNQNSTVEYNYEISNNEIKVFTKNSPIYHWQPIASSQTLIKGPIKVGNSWCENLIIDKKTYTATSTIVNVFKDSDNKTLIKIETIINNIPNYPSNTYKETRVFKEDMGLYSYEKTILLKSDNNSGPTPLDFNLHLVENQ</sequence>
<evidence type="ECO:0000256" key="1">
    <source>
        <dbReference type="SAM" id="MobiDB-lite"/>
    </source>
</evidence>
<feature type="region of interest" description="Disordered" evidence="1">
    <location>
        <begin position="40"/>
        <end position="92"/>
    </location>
</feature>
<keyword evidence="2" id="KW-0472">Membrane</keyword>
<feature type="compositionally biased region" description="Polar residues" evidence="1">
    <location>
        <begin position="40"/>
        <end position="53"/>
    </location>
</feature>
<accession>A0ABU0JNH4</accession>
<organism evidence="3 4">
    <name type="scientific">Hathewaya limosa</name>
    <name type="common">Clostridium limosum</name>
    <dbReference type="NCBI Taxonomy" id="1536"/>
    <lineage>
        <taxon>Bacteria</taxon>
        <taxon>Bacillati</taxon>
        <taxon>Bacillota</taxon>
        <taxon>Clostridia</taxon>
        <taxon>Eubacteriales</taxon>
        <taxon>Clostridiaceae</taxon>
        <taxon>Hathewaya</taxon>
    </lineage>
</organism>
<feature type="compositionally biased region" description="Basic and acidic residues" evidence="1">
    <location>
        <begin position="54"/>
        <end position="65"/>
    </location>
</feature>
<comment type="caution">
    <text evidence="3">The sequence shown here is derived from an EMBL/GenBank/DDBJ whole genome shotgun (WGS) entry which is preliminary data.</text>
</comment>
<gene>
    <name evidence="3" type="ORF">QOZ93_000334</name>
</gene>
<evidence type="ECO:0008006" key="5">
    <source>
        <dbReference type="Google" id="ProtNLM"/>
    </source>
</evidence>